<evidence type="ECO:0000259" key="4">
    <source>
        <dbReference type="PROSITE" id="PS50043"/>
    </source>
</evidence>
<dbReference type="InterPro" id="IPR011006">
    <property type="entry name" value="CheY-like_superfamily"/>
</dbReference>
<dbReference type="PANTHER" id="PTHR43214">
    <property type="entry name" value="TWO-COMPONENT RESPONSE REGULATOR"/>
    <property type="match status" value="1"/>
</dbReference>
<proteinExistence type="predicted"/>
<comment type="caution">
    <text evidence="6">The sequence shown here is derived from an EMBL/GenBank/DDBJ whole genome shotgun (WGS) entry which is preliminary data.</text>
</comment>
<evidence type="ECO:0000313" key="7">
    <source>
        <dbReference type="Proteomes" id="UP000050517"/>
    </source>
</evidence>
<dbReference type="Gene3D" id="3.40.50.2300">
    <property type="match status" value="1"/>
</dbReference>
<dbReference type="PROSITE" id="PS50110">
    <property type="entry name" value="RESPONSE_REGULATORY"/>
    <property type="match status" value="1"/>
</dbReference>
<keyword evidence="2" id="KW-0238">DNA-binding</keyword>
<dbReference type="InterPro" id="IPR001789">
    <property type="entry name" value="Sig_transdc_resp-reg_receiver"/>
</dbReference>
<protein>
    <submittedName>
        <fullName evidence="6">Transcriptional regulatory protein LiaR</fullName>
    </submittedName>
</protein>
<sequence length="168" mass="17950">MRVVLIDDHEVVLHGLRMVLETFPGIVVTDAVMPGYGGLDVVRALLPTPVLVLTTFGQSALVSSLIEAGASGYILKGASPEELVAAMRAAVEGGLALDPKVARYAHDRLAVLTRAELSVAREIARELFLAEGTVKNHVSSLLRKLRARDRTNLALLLARQLGDLGQGH</sequence>
<dbReference type="InterPro" id="IPR000792">
    <property type="entry name" value="Tscrpt_reg_LuxR_C"/>
</dbReference>
<dbReference type="OrthoDB" id="9808843at2"/>
<dbReference type="Pfam" id="PF00072">
    <property type="entry name" value="Response_reg"/>
    <property type="match status" value="1"/>
</dbReference>
<organism evidence="6 7">
    <name type="scientific">Corynebacterium oculi</name>
    <dbReference type="NCBI Taxonomy" id="1544416"/>
    <lineage>
        <taxon>Bacteria</taxon>
        <taxon>Bacillati</taxon>
        <taxon>Actinomycetota</taxon>
        <taxon>Actinomycetes</taxon>
        <taxon>Mycobacteriales</taxon>
        <taxon>Corynebacteriaceae</taxon>
        <taxon>Corynebacterium</taxon>
    </lineage>
</organism>
<dbReference type="Pfam" id="PF00196">
    <property type="entry name" value="GerE"/>
    <property type="match status" value="1"/>
</dbReference>
<dbReference type="SMART" id="SM00421">
    <property type="entry name" value="HTH_LUXR"/>
    <property type="match status" value="1"/>
</dbReference>
<feature type="modified residue" description="4-aspartylphosphate" evidence="3">
    <location>
        <position position="30"/>
    </location>
</feature>
<dbReference type="GO" id="GO:0006355">
    <property type="term" value="P:regulation of DNA-templated transcription"/>
    <property type="evidence" value="ECO:0007669"/>
    <property type="project" value="InterPro"/>
</dbReference>
<evidence type="ECO:0000256" key="2">
    <source>
        <dbReference type="ARBA" id="ARBA00023125"/>
    </source>
</evidence>
<dbReference type="InterPro" id="IPR058245">
    <property type="entry name" value="NreC/VraR/RcsB-like_REC"/>
</dbReference>
<dbReference type="GO" id="GO:0000160">
    <property type="term" value="P:phosphorelay signal transduction system"/>
    <property type="evidence" value="ECO:0007669"/>
    <property type="project" value="InterPro"/>
</dbReference>
<dbReference type="InterPro" id="IPR016032">
    <property type="entry name" value="Sig_transdc_resp-reg_C-effctor"/>
</dbReference>
<keyword evidence="7" id="KW-1185">Reference proteome</keyword>
<dbReference type="SUPFAM" id="SSF52172">
    <property type="entry name" value="CheY-like"/>
    <property type="match status" value="1"/>
</dbReference>
<dbReference type="PROSITE" id="PS50043">
    <property type="entry name" value="HTH_LUXR_2"/>
    <property type="match status" value="1"/>
</dbReference>
<evidence type="ECO:0000259" key="5">
    <source>
        <dbReference type="PROSITE" id="PS50110"/>
    </source>
</evidence>
<dbReference type="Proteomes" id="UP000050517">
    <property type="component" value="Unassembled WGS sequence"/>
</dbReference>
<evidence type="ECO:0000256" key="3">
    <source>
        <dbReference type="PROSITE-ProRule" id="PRU00169"/>
    </source>
</evidence>
<reference evidence="6 7" key="1">
    <citation type="submission" date="2015-10" db="EMBL/GenBank/DDBJ databases">
        <title>Corynebacteirum lowii and Corynebacterium oculi species nova, derived from human clinical disease and and emended description of Corynebacterium mastiditis.</title>
        <authorList>
            <person name="Bernard K."/>
            <person name="Pacheco A.L."/>
            <person name="Mcdougall C."/>
            <person name="Burtx T."/>
            <person name="Weibe D."/>
            <person name="Tyler S."/>
            <person name="Olson A.B."/>
            <person name="Cnockaert M."/>
            <person name="Eguchi H."/>
            <person name="Kuwahara T."/>
            <person name="Nakayama-Imaohji H."/>
            <person name="Boudewijins M."/>
            <person name="Van Hoecke F."/>
            <person name="Bernier A.-M."/>
            <person name="Vandamme P."/>
        </authorList>
    </citation>
    <scope>NUCLEOTIDE SEQUENCE [LARGE SCALE GENOMIC DNA]</scope>
    <source>
        <strain evidence="6 7">NML 130210</strain>
    </source>
</reference>
<feature type="domain" description="HTH luxR-type" evidence="4">
    <location>
        <begin position="105"/>
        <end position="161"/>
    </location>
</feature>
<gene>
    <name evidence="6" type="primary">liaR_3</name>
    <name evidence="6" type="ORF">Cocul_01601</name>
</gene>
<dbReference type="STRING" id="1544416.Cocul_01601"/>
<dbReference type="PATRIC" id="fig|1544416.3.peg.1603"/>
<dbReference type="CDD" id="cd17535">
    <property type="entry name" value="REC_NarL-like"/>
    <property type="match status" value="1"/>
</dbReference>
<keyword evidence="1 3" id="KW-0597">Phosphoprotein</keyword>
<dbReference type="EMBL" id="LKST01000003">
    <property type="protein sequence ID" value="KQB83532.1"/>
    <property type="molecule type" value="Genomic_DNA"/>
</dbReference>
<evidence type="ECO:0000313" key="6">
    <source>
        <dbReference type="EMBL" id="KQB83532.1"/>
    </source>
</evidence>
<dbReference type="RefSeq" id="WP_055122720.1">
    <property type="nucleotide sequence ID" value="NZ_LKST01000003.1"/>
</dbReference>
<evidence type="ECO:0000256" key="1">
    <source>
        <dbReference type="ARBA" id="ARBA00022553"/>
    </source>
</evidence>
<dbReference type="SMART" id="SM00448">
    <property type="entry name" value="REC"/>
    <property type="match status" value="1"/>
</dbReference>
<dbReference type="GO" id="GO:0003677">
    <property type="term" value="F:DNA binding"/>
    <property type="evidence" value="ECO:0007669"/>
    <property type="project" value="UniProtKB-KW"/>
</dbReference>
<accession>A0A0Q0TX38</accession>
<dbReference type="AlphaFoldDB" id="A0A0Q0TX38"/>
<name>A0A0Q0TX38_9CORY</name>
<feature type="domain" description="Response regulatory" evidence="5">
    <location>
        <begin position="1"/>
        <end position="91"/>
    </location>
</feature>
<dbReference type="SUPFAM" id="SSF46894">
    <property type="entry name" value="C-terminal effector domain of the bipartite response regulators"/>
    <property type="match status" value="1"/>
</dbReference>
<dbReference type="InterPro" id="IPR039420">
    <property type="entry name" value="WalR-like"/>
</dbReference>